<protein>
    <recommendedName>
        <fullName evidence="2">BTB domain-containing protein</fullName>
    </recommendedName>
</protein>
<dbReference type="OrthoDB" id="6359816at2759"/>
<dbReference type="InterPro" id="IPR000210">
    <property type="entry name" value="BTB/POZ_dom"/>
</dbReference>
<evidence type="ECO:0000259" key="2">
    <source>
        <dbReference type="PROSITE" id="PS50097"/>
    </source>
</evidence>
<accession>A0A4S2MQ83</accession>
<dbReference type="EMBL" id="ML220132">
    <property type="protein sequence ID" value="TGZ79382.1"/>
    <property type="molecule type" value="Genomic_DNA"/>
</dbReference>
<evidence type="ECO:0000313" key="3">
    <source>
        <dbReference type="EMBL" id="TGZ79382.1"/>
    </source>
</evidence>
<reference evidence="3 4" key="1">
    <citation type="submission" date="2019-04" db="EMBL/GenBank/DDBJ databases">
        <title>Comparative genomics and transcriptomics to analyze fruiting body development in filamentous ascomycetes.</title>
        <authorList>
            <consortium name="DOE Joint Genome Institute"/>
            <person name="Lutkenhaus R."/>
            <person name="Traeger S."/>
            <person name="Breuer J."/>
            <person name="Kuo A."/>
            <person name="Lipzen A."/>
            <person name="Pangilinan J."/>
            <person name="Dilworth D."/>
            <person name="Sandor L."/>
            <person name="Poggeler S."/>
            <person name="Barry K."/>
            <person name="Grigoriev I.V."/>
            <person name="Nowrousian M."/>
        </authorList>
    </citation>
    <scope>NUCLEOTIDE SEQUENCE [LARGE SCALE GENOMIC DNA]</scope>
    <source>
        <strain evidence="3 4">CBS 389.68</strain>
    </source>
</reference>
<dbReference type="Proteomes" id="UP000298138">
    <property type="component" value="Unassembled WGS sequence"/>
</dbReference>
<dbReference type="InterPro" id="IPR011333">
    <property type="entry name" value="SKP1/BTB/POZ_sf"/>
</dbReference>
<dbReference type="CDD" id="cd18186">
    <property type="entry name" value="BTB_POZ_ZBTB_KLHL-like"/>
    <property type="match status" value="1"/>
</dbReference>
<feature type="coiled-coil region" evidence="1">
    <location>
        <begin position="217"/>
        <end position="251"/>
    </location>
</feature>
<evidence type="ECO:0000256" key="1">
    <source>
        <dbReference type="SAM" id="Coils"/>
    </source>
</evidence>
<dbReference type="AlphaFoldDB" id="A0A4S2MQ83"/>
<dbReference type="InParanoid" id="A0A4S2MQ83"/>
<dbReference type="PANTHER" id="PTHR47843">
    <property type="entry name" value="BTB DOMAIN-CONTAINING PROTEIN-RELATED"/>
    <property type="match status" value="1"/>
</dbReference>
<feature type="domain" description="BTB" evidence="2">
    <location>
        <begin position="27"/>
        <end position="96"/>
    </location>
</feature>
<dbReference type="Pfam" id="PF00651">
    <property type="entry name" value="BTB"/>
    <property type="match status" value="1"/>
</dbReference>
<keyword evidence="1" id="KW-0175">Coiled coil</keyword>
<dbReference type="PANTHER" id="PTHR47843:SF5">
    <property type="entry name" value="BTB_POZ DOMAIN PROTEIN"/>
    <property type="match status" value="1"/>
</dbReference>
<keyword evidence="4" id="KW-1185">Reference proteome</keyword>
<evidence type="ECO:0000313" key="4">
    <source>
        <dbReference type="Proteomes" id="UP000298138"/>
    </source>
</evidence>
<dbReference type="PROSITE" id="PS50097">
    <property type="entry name" value="BTB"/>
    <property type="match status" value="1"/>
</dbReference>
<dbReference type="Gene3D" id="3.30.710.10">
    <property type="entry name" value="Potassium Channel Kv1.1, Chain A"/>
    <property type="match status" value="1"/>
</dbReference>
<organism evidence="3 4">
    <name type="scientific">Ascodesmis nigricans</name>
    <dbReference type="NCBI Taxonomy" id="341454"/>
    <lineage>
        <taxon>Eukaryota</taxon>
        <taxon>Fungi</taxon>
        <taxon>Dikarya</taxon>
        <taxon>Ascomycota</taxon>
        <taxon>Pezizomycotina</taxon>
        <taxon>Pezizomycetes</taxon>
        <taxon>Pezizales</taxon>
        <taxon>Ascodesmidaceae</taxon>
        <taxon>Ascodesmis</taxon>
    </lineage>
</organism>
<proteinExistence type="predicted"/>
<dbReference type="STRING" id="341454.A0A4S2MQ83"/>
<dbReference type="SUPFAM" id="SSF54695">
    <property type="entry name" value="POZ domain"/>
    <property type="match status" value="1"/>
</dbReference>
<gene>
    <name evidence="3" type="ORF">EX30DRAFT_112656</name>
</gene>
<sequence length="267" mass="30142">MPDATTTTTTISMARKLSSLFNSPIHSDITIYAGTLPISAHLAILSLHTPFFTSALSPASAFEEATTCSVKFPEHSPHAVYRLVRFCYEGSYPAGELRELAGVVVEGEDKEGTEGGWAHLRVYLMADYVGVEELMTLATENLRGELSRPEKMEMGELGRLVEAVYAITGARKKDRVLREVFVEAVLRRVVQGEEVDGLREVLERQGELAVEVLGRYVKLMRRRMEGEEREAERVMDELLREKAEVTRLTTEVETMRPRLRIQRTIIR</sequence>
<name>A0A4S2MQ83_9PEZI</name>